<feature type="region of interest" description="Disordered" evidence="5">
    <location>
        <begin position="603"/>
        <end position="622"/>
    </location>
</feature>
<feature type="compositionally biased region" description="Low complexity" evidence="5">
    <location>
        <begin position="641"/>
        <end position="661"/>
    </location>
</feature>
<feature type="region of interest" description="Disordered" evidence="5">
    <location>
        <begin position="641"/>
        <end position="693"/>
    </location>
</feature>
<dbReference type="Gene3D" id="6.10.140.1900">
    <property type="match status" value="1"/>
</dbReference>
<protein>
    <recommendedName>
        <fullName evidence="2 4">Autophagy-related protein 13</fullName>
    </recommendedName>
</protein>
<keyword evidence="8" id="KW-1185">Reference proteome</keyword>
<evidence type="ECO:0000256" key="4">
    <source>
        <dbReference type="RuleBase" id="RU361214"/>
    </source>
</evidence>
<comment type="similarity">
    <text evidence="1 4">Belongs to the ATG13 family. Fungi subfamily.</text>
</comment>
<feature type="compositionally biased region" description="Polar residues" evidence="5">
    <location>
        <begin position="1"/>
        <end position="54"/>
    </location>
</feature>
<gene>
    <name evidence="7" type="ORF">FHL15_003591</name>
</gene>
<dbReference type="GO" id="GO:0000407">
    <property type="term" value="C:phagophore assembly site"/>
    <property type="evidence" value="ECO:0007669"/>
    <property type="project" value="TreeGrafter"/>
</dbReference>
<dbReference type="InterPro" id="IPR040182">
    <property type="entry name" value="ATG13"/>
</dbReference>
<accession>A0A553I604</accession>
<comment type="caution">
    <text evidence="7">The sequence shown here is derived from an EMBL/GenBank/DDBJ whole genome shotgun (WGS) entry which is preliminary data.</text>
</comment>
<dbReference type="PANTHER" id="PTHR13430">
    <property type="match status" value="1"/>
</dbReference>
<sequence>MHQTPRSTFRTSSPASSPQTNPTRTNNQREPISPVGQSGPVSDTTSYESSTRPGMTTGAVGARIEGGPTRDSIKKLDQIIQNAYSKAGTLILQERMQVTPVLVGKNLERRTSRWFQLDTDDIDDFREEFRVWKTCGGFENRPPPLIIETYLDTSRLKSGQSLVALDENGRRWDVVEAINSSDQSSDSSTGRQGKPITHVVLERWRIELKGAPAHVSEDFGPLLPTVYKKAIVLMRSVYTTTGILPAWRLARNSKTKGIHPALTTRCRVYSGDSQSFGSDTLRTPLFEDRDDVTTDYMVGDLEVPVGRFYVSVCYRNHCAFQVVETESLLSSRIGMAISDDMFKPSLPRRTHNRHHSLAHEVGSLPYERHVYDITENQQRYGSLSTFHGEGPPGTSPISALKAVKAPGSDTASPPDSRPASLEAPAHSLPISSIARRSSLRMTEGSSRRPSVSFQSSPFKHGSLSGSPVPRVQDQDIPPSPRTSSLNTAAHVRNRSSLTAGMPASLRGGPPQTTNENSVAGSPRPTNTNRFSSSFTHRRSRPSFGGTSKGEDDQMSSGKQSLSSSVAQPGSGLLNETGGGGSSSSFQTDDDSIQEFLKALESKRTLQSFEPSKKGESATKKTAAQLSKFHLMRDSNNALTESLNSSMQLQRSSSTSSRHLTNVPGMSTSSSPGKPLSPHTPHTPAIPSRLSENSSVDYAAPVRAAPRRYEADIIENPPASAPVTFERTTAIDIPLSPRPYPHARRSSSVAHQPRVLSDDDDGEAQRSLSLGAEDREVPSLSTLLRRATAEADERTDSPALQPPADIRAACLVDAEGQASSSAEREVRPPGGLFNGLSGSPYGRRYGSSAGRGATPPQSGSGSLVGSYGRYGRGISRGGGAASGLGGGSTEEMEDEPLLFDMSEINRDQSRRSLEENRENNRNTSVGGQRGGYDSNRGSRAW</sequence>
<dbReference type="Pfam" id="PF10033">
    <property type="entry name" value="ATG13"/>
    <property type="match status" value="1"/>
</dbReference>
<dbReference type="PANTHER" id="PTHR13430:SF4">
    <property type="entry name" value="AUTOPHAGY-RELATED PROTEIN 13"/>
    <property type="match status" value="1"/>
</dbReference>
<dbReference type="GO" id="GO:0034727">
    <property type="term" value="P:piecemeal microautophagy of the nucleus"/>
    <property type="evidence" value="ECO:0007669"/>
    <property type="project" value="TreeGrafter"/>
</dbReference>
<evidence type="ECO:0000256" key="5">
    <source>
        <dbReference type="SAM" id="MobiDB-lite"/>
    </source>
</evidence>
<evidence type="ECO:0000256" key="3">
    <source>
        <dbReference type="ARBA" id="ARBA00023006"/>
    </source>
</evidence>
<feature type="region of interest" description="Disordered" evidence="5">
    <location>
        <begin position="1"/>
        <end position="69"/>
    </location>
</feature>
<organism evidence="7 8">
    <name type="scientific">Xylaria flabelliformis</name>
    <dbReference type="NCBI Taxonomy" id="2512241"/>
    <lineage>
        <taxon>Eukaryota</taxon>
        <taxon>Fungi</taxon>
        <taxon>Dikarya</taxon>
        <taxon>Ascomycota</taxon>
        <taxon>Pezizomycotina</taxon>
        <taxon>Sordariomycetes</taxon>
        <taxon>Xylariomycetidae</taxon>
        <taxon>Xylariales</taxon>
        <taxon>Xylariaceae</taxon>
        <taxon>Xylaria</taxon>
    </lineage>
</organism>
<dbReference type="OrthoDB" id="70161at2759"/>
<feature type="region of interest" description="Disordered" evidence="5">
    <location>
        <begin position="816"/>
        <end position="940"/>
    </location>
</feature>
<dbReference type="GO" id="GO:1990316">
    <property type="term" value="C:Atg1/ULK1 kinase complex"/>
    <property type="evidence" value="ECO:0007669"/>
    <property type="project" value="InterPro"/>
</dbReference>
<evidence type="ECO:0000259" key="6">
    <source>
        <dbReference type="Pfam" id="PF10033"/>
    </source>
</evidence>
<dbReference type="GO" id="GO:0005829">
    <property type="term" value="C:cytosol"/>
    <property type="evidence" value="ECO:0007669"/>
    <property type="project" value="TreeGrafter"/>
</dbReference>
<dbReference type="Gene3D" id="3.30.900.10">
    <property type="entry name" value="HORMA domain"/>
    <property type="match status" value="1"/>
</dbReference>
<evidence type="ECO:0000313" key="8">
    <source>
        <dbReference type="Proteomes" id="UP000319160"/>
    </source>
</evidence>
<keyword evidence="3 4" id="KW-0072">Autophagy</keyword>
<dbReference type="Proteomes" id="UP000319160">
    <property type="component" value="Unassembled WGS sequence"/>
</dbReference>
<feature type="compositionally biased region" description="Low complexity" evidence="5">
    <location>
        <begin position="447"/>
        <end position="458"/>
    </location>
</feature>
<feature type="compositionally biased region" description="Basic and acidic residues" evidence="5">
    <location>
        <begin position="902"/>
        <end position="919"/>
    </location>
</feature>
<dbReference type="AlphaFoldDB" id="A0A553I604"/>
<feature type="domain" description="Autophagy-related protein 13 N-terminal" evidence="6">
    <location>
        <begin position="80"/>
        <end position="320"/>
    </location>
</feature>
<dbReference type="STRING" id="2512241.A0A553I604"/>
<feature type="compositionally biased region" description="Polar residues" evidence="5">
    <location>
        <begin position="510"/>
        <end position="528"/>
    </location>
</feature>
<evidence type="ECO:0000313" key="7">
    <source>
        <dbReference type="EMBL" id="TRX95633.1"/>
    </source>
</evidence>
<proteinExistence type="inferred from homology"/>
<dbReference type="InterPro" id="IPR036570">
    <property type="entry name" value="HORMA_dom_sf"/>
</dbReference>
<dbReference type="EMBL" id="VFLP01000015">
    <property type="protein sequence ID" value="TRX95633.1"/>
    <property type="molecule type" value="Genomic_DNA"/>
</dbReference>
<evidence type="ECO:0000256" key="2">
    <source>
        <dbReference type="ARBA" id="ARBA00013801"/>
    </source>
</evidence>
<evidence type="ECO:0000256" key="1">
    <source>
        <dbReference type="ARBA" id="ARBA00005246"/>
    </source>
</evidence>
<feature type="compositionally biased region" description="Low complexity" evidence="5">
    <location>
        <begin position="834"/>
        <end position="852"/>
    </location>
</feature>
<feature type="compositionally biased region" description="Low complexity" evidence="5">
    <location>
        <begin position="555"/>
        <end position="564"/>
    </location>
</feature>
<name>A0A553I604_9PEZI</name>
<dbReference type="InterPro" id="IPR018731">
    <property type="entry name" value="Atg13_N"/>
</dbReference>
<feature type="compositionally biased region" description="Gly residues" evidence="5">
    <location>
        <begin position="867"/>
        <end position="887"/>
    </location>
</feature>
<dbReference type="GO" id="GO:0000423">
    <property type="term" value="P:mitophagy"/>
    <property type="evidence" value="ECO:0007669"/>
    <property type="project" value="TreeGrafter"/>
</dbReference>
<dbReference type="GO" id="GO:0034497">
    <property type="term" value="P:protein localization to phagophore assembly site"/>
    <property type="evidence" value="ECO:0007669"/>
    <property type="project" value="TreeGrafter"/>
</dbReference>
<feature type="region of interest" description="Disordered" evidence="5">
    <location>
        <begin position="731"/>
        <end position="779"/>
    </location>
</feature>
<reference evidence="8" key="1">
    <citation type="submission" date="2019-06" db="EMBL/GenBank/DDBJ databases">
        <title>Draft genome sequence of the griseofulvin-producing fungus Xylaria cubensis strain G536.</title>
        <authorList>
            <person name="Mead M.E."/>
            <person name="Raja H.A."/>
            <person name="Steenwyk J.L."/>
            <person name="Knowles S.L."/>
            <person name="Oberlies N.H."/>
            <person name="Rokas A."/>
        </authorList>
    </citation>
    <scope>NUCLEOTIDE SEQUENCE [LARGE SCALE GENOMIC DNA]</scope>
    <source>
        <strain evidence="8">G536</strain>
    </source>
</reference>
<feature type="region of interest" description="Disordered" evidence="5">
    <location>
        <begin position="382"/>
        <end position="587"/>
    </location>
</feature>